<accession>A0ABV4XL83</accession>
<dbReference type="RefSeq" id="WP_413262162.1">
    <property type="nucleotide sequence ID" value="NZ_JBHFNR010000038.1"/>
</dbReference>
<sequence>MEETTINPTNEQAQTCLRVCQMLSNYYRNIELFRFNEEQGYVYILTSDNLEIMVYRDGNWEFINETKL</sequence>
<evidence type="ECO:0000313" key="2">
    <source>
        <dbReference type="EMBL" id="MFB2892479.1"/>
    </source>
</evidence>
<keyword evidence="3" id="KW-1185">Reference proteome</keyword>
<dbReference type="Proteomes" id="UP001576784">
    <property type="component" value="Unassembled WGS sequence"/>
</dbReference>
<proteinExistence type="predicted"/>
<reference evidence="2 3" key="1">
    <citation type="submission" date="2024-09" db="EMBL/GenBank/DDBJ databases">
        <title>Floridaenema gen nov. (Aerosakkonemataceae, Aerosakkonematales ord. nov., Cyanobacteria) from benthic tropical and subtropical fresh waters, with the description of four new species.</title>
        <authorList>
            <person name="Moretto J.A."/>
            <person name="Berthold D.E."/>
            <person name="Lefler F.W."/>
            <person name="Huang I.-S."/>
            <person name="Laughinghouse H. IV."/>
        </authorList>
    </citation>
    <scope>NUCLEOTIDE SEQUENCE [LARGE SCALE GENOMIC DNA]</scope>
    <source>
        <strain evidence="2 3">BLCC-F50</strain>
    </source>
</reference>
<evidence type="ECO:0000259" key="1">
    <source>
        <dbReference type="Pfam" id="PF21828"/>
    </source>
</evidence>
<dbReference type="Pfam" id="PF21828">
    <property type="entry name" value="DUF6888"/>
    <property type="match status" value="1"/>
</dbReference>
<feature type="domain" description="DUF6888" evidence="1">
    <location>
        <begin position="8"/>
        <end position="61"/>
    </location>
</feature>
<evidence type="ECO:0000313" key="3">
    <source>
        <dbReference type="Proteomes" id="UP001576784"/>
    </source>
</evidence>
<comment type="caution">
    <text evidence="2">The sequence shown here is derived from an EMBL/GenBank/DDBJ whole genome shotgun (WGS) entry which is preliminary data.</text>
</comment>
<organism evidence="2 3">
    <name type="scientific">Floridaenema flaviceps BLCC-F50</name>
    <dbReference type="NCBI Taxonomy" id="3153642"/>
    <lineage>
        <taxon>Bacteria</taxon>
        <taxon>Bacillati</taxon>
        <taxon>Cyanobacteriota</taxon>
        <taxon>Cyanophyceae</taxon>
        <taxon>Oscillatoriophycideae</taxon>
        <taxon>Aerosakkonematales</taxon>
        <taxon>Aerosakkonemataceae</taxon>
        <taxon>Floridanema</taxon>
        <taxon>Floridanema flaviceps</taxon>
    </lineage>
</organism>
<dbReference type="InterPro" id="IPR054181">
    <property type="entry name" value="DUF6888"/>
</dbReference>
<dbReference type="EMBL" id="JBHFNR010000038">
    <property type="protein sequence ID" value="MFB2892479.1"/>
    <property type="molecule type" value="Genomic_DNA"/>
</dbReference>
<gene>
    <name evidence="2" type="ORF">ACE1CI_05995</name>
</gene>
<protein>
    <recommendedName>
        <fullName evidence="1">DUF6888 domain-containing protein</fullName>
    </recommendedName>
</protein>
<name>A0ABV4XL83_9CYAN</name>